<dbReference type="GeneID" id="18169647"/>
<evidence type="ECO:0000313" key="3">
    <source>
        <dbReference type="Proteomes" id="UP000001610"/>
    </source>
</evidence>
<dbReference type="AlphaFoldDB" id="G3JQD4"/>
<feature type="signal peptide" evidence="1">
    <location>
        <begin position="1"/>
        <end position="20"/>
    </location>
</feature>
<evidence type="ECO:0000313" key="2">
    <source>
        <dbReference type="EMBL" id="EGX89385.1"/>
    </source>
</evidence>
<reference evidence="2 3" key="1">
    <citation type="journal article" date="2011" name="Genome Biol.">
        <title>Genome sequence of the insect pathogenic fungus Cordyceps militaris, a valued traditional Chinese medicine.</title>
        <authorList>
            <person name="Zheng P."/>
            <person name="Xia Y."/>
            <person name="Xiao G."/>
            <person name="Xiong C."/>
            <person name="Hu X."/>
            <person name="Zhang S."/>
            <person name="Zheng H."/>
            <person name="Huang Y."/>
            <person name="Zhou Y."/>
            <person name="Wang S."/>
            <person name="Zhao G.P."/>
            <person name="Liu X."/>
            <person name="St Leger R.J."/>
            <person name="Wang C."/>
        </authorList>
    </citation>
    <scope>NUCLEOTIDE SEQUENCE [LARGE SCALE GENOMIC DNA]</scope>
    <source>
        <strain evidence="2 3">CM01</strain>
    </source>
</reference>
<dbReference type="HOGENOM" id="CLU_2941631_0_0_1"/>
<organism evidence="2 3">
    <name type="scientific">Cordyceps militaris (strain CM01)</name>
    <name type="common">Caterpillar fungus</name>
    <dbReference type="NCBI Taxonomy" id="983644"/>
    <lineage>
        <taxon>Eukaryota</taxon>
        <taxon>Fungi</taxon>
        <taxon>Dikarya</taxon>
        <taxon>Ascomycota</taxon>
        <taxon>Pezizomycotina</taxon>
        <taxon>Sordariomycetes</taxon>
        <taxon>Hypocreomycetidae</taxon>
        <taxon>Hypocreales</taxon>
        <taxon>Cordycipitaceae</taxon>
        <taxon>Cordyceps</taxon>
    </lineage>
</organism>
<sequence length="60" mass="6733">MAFCVLEALIVVVYFQRRQATGTTPQQPPSARCHYPQRPETLRDGLAAKLDFISTQVQIA</sequence>
<evidence type="ECO:0000256" key="1">
    <source>
        <dbReference type="SAM" id="SignalP"/>
    </source>
</evidence>
<dbReference type="KEGG" id="cmt:CCM_07636"/>
<dbReference type="RefSeq" id="XP_006672840.1">
    <property type="nucleotide sequence ID" value="XM_006672777.1"/>
</dbReference>
<dbReference type="InParanoid" id="G3JQD4"/>
<proteinExistence type="predicted"/>
<dbReference type="EMBL" id="JH126404">
    <property type="protein sequence ID" value="EGX89385.1"/>
    <property type="molecule type" value="Genomic_DNA"/>
</dbReference>
<protein>
    <submittedName>
        <fullName evidence="2">Uncharacterized protein</fullName>
    </submittedName>
</protein>
<keyword evidence="3" id="KW-1185">Reference proteome</keyword>
<keyword evidence="1" id="KW-0732">Signal</keyword>
<feature type="chain" id="PRO_5003446475" evidence="1">
    <location>
        <begin position="21"/>
        <end position="60"/>
    </location>
</feature>
<accession>G3JQD4</accession>
<gene>
    <name evidence="2" type="ORF">CCM_07636</name>
</gene>
<dbReference type="VEuPathDB" id="FungiDB:CCM_07636"/>
<dbReference type="Proteomes" id="UP000001610">
    <property type="component" value="Unassembled WGS sequence"/>
</dbReference>
<name>G3JQD4_CORMM</name>